<evidence type="ECO:0000256" key="4">
    <source>
        <dbReference type="ARBA" id="ARBA00004123"/>
    </source>
</evidence>
<dbReference type="Proteomes" id="UP001294444">
    <property type="component" value="Unassembled WGS sequence"/>
</dbReference>
<feature type="compositionally biased region" description="Basic and acidic residues" evidence="13">
    <location>
        <begin position="634"/>
        <end position="647"/>
    </location>
</feature>
<comment type="cofactor">
    <cofactor evidence="2">
        <name>Zn(2+)</name>
        <dbReference type="ChEBI" id="CHEBI:29105"/>
    </cofactor>
</comment>
<gene>
    <name evidence="15" type="ORF">MEPE_01097</name>
</gene>
<dbReference type="GO" id="GO:0000398">
    <property type="term" value="P:mRNA splicing, via spliceosome"/>
    <property type="evidence" value="ECO:0007669"/>
    <property type="project" value="TreeGrafter"/>
</dbReference>
<dbReference type="GO" id="GO:0008419">
    <property type="term" value="F:RNA lariat debranching enzyme activity"/>
    <property type="evidence" value="ECO:0007669"/>
    <property type="project" value="TreeGrafter"/>
</dbReference>
<comment type="cofactor">
    <cofactor evidence="1">
        <name>Mn(2+)</name>
        <dbReference type="ChEBI" id="CHEBI:29035"/>
    </cofactor>
</comment>
<evidence type="ECO:0000256" key="2">
    <source>
        <dbReference type="ARBA" id="ARBA00001947"/>
    </source>
</evidence>
<keyword evidence="6" id="KW-0507">mRNA processing</keyword>
<dbReference type="PANTHER" id="PTHR12849">
    <property type="entry name" value="RNA LARIAT DEBRANCHING ENZYME"/>
    <property type="match status" value="1"/>
</dbReference>
<evidence type="ECO:0000256" key="9">
    <source>
        <dbReference type="ARBA" id="ARBA00022833"/>
    </source>
</evidence>
<keyword evidence="12" id="KW-0539">Nucleus</keyword>
<evidence type="ECO:0000313" key="15">
    <source>
        <dbReference type="EMBL" id="SNX82391.1"/>
    </source>
</evidence>
<keyword evidence="9" id="KW-0862">Zinc</keyword>
<accession>A0AAJ4XIP5</accession>
<feature type="region of interest" description="Disordered" evidence="13">
    <location>
        <begin position="601"/>
        <end position="666"/>
    </location>
</feature>
<evidence type="ECO:0000256" key="7">
    <source>
        <dbReference type="ARBA" id="ARBA00022723"/>
    </source>
</evidence>
<comment type="caution">
    <text evidence="15">The sequence shown here is derived from an EMBL/GenBank/DDBJ whole genome shotgun (WGS) entry which is preliminary data.</text>
</comment>
<dbReference type="SUPFAM" id="SSF56300">
    <property type="entry name" value="Metallo-dependent phosphatases"/>
    <property type="match status" value="1"/>
</dbReference>
<organism evidence="15 16">
    <name type="scientific">Melanopsichium pennsylvanicum</name>
    <dbReference type="NCBI Taxonomy" id="63383"/>
    <lineage>
        <taxon>Eukaryota</taxon>
        <taxon>Fungi</taxon>
        <taxon>Dikarya</taxon>
        <taxon>Basidiomycota</taxon>
        <taxon>Ustilaginomycotina</taxon>
        <taxon>Ustilaginomycetes</taxon>
        <taxon>Ustilaginales</taxon>
        <taxon>Ustilaginaceae</taxon>
        <taxon>Melanopsichium</taxon>
    </lineage>
</organism>
<feature type="compositionally biased region" description="Basic and acidic residues" evidence="13">
    <location>
        <begin position="656"/>
        <end position="666"/>
    </location>
</feature>
<comment type="similarity">
    <text evidence="5">Belongs to the lariat debranching enzyme family.</text>
</comment>
<evidence type="ECO:0000256" key="6">
    <source>
        <dbReference type="ARBA" id="ARBA00022664"/>
    </source>
</evidence>
<dbReference type="Pfam" id="PF00149">
    <property type="entry name" value="Metallophos"/>
    <property type="match status" value="1"/>
</dbReference>
<evidence type="ECO:0000256" key="1">
    <source>
        <dbReference type="ARBA" id="ARBA00001936"/>
    </source>
</evidence>
<comment type="subcellular location">
    <subcellularLocation>
        <location evidence="4">Nucleus</location>
    </subcellularLocation>
</comment>
<evidence type="ECO:0000256" key="3">
    <source>
        <dbReference type="ARBA" id="ARBA00001954"/>
    </source>
</evidence>
<dbReference type="InterPro" id="IPR004843">
    <property type="entry name" value="Calcineurin-like_PHP"/>
</dbReference>
<name>A0AAJ4XIP5_9BASI</name>
<keyword evidence="16" id="KW-1185">Reference proteome</keyword>
<evidence type="ECO:0000256" key="10">
    <source>
        <dbReference type="ARBA" id="ARBA00023004"/>
    </source>
</evidence>
<evidence type="ECO:0000313" key="16">
    <source>
        <dbReference type="Proteomes" id="UP001294444"/>
    </source>
</evidence>
<dbReference type="SMART" id="SM01124">
    <property type="entry name" value="DBR1"/>
    <property type="match status" value="1"/>
</dbReference>
<dbReference type="AlphaFoldDB" id="A0AAJ4XIP5"/>
<dbReference type="PANTHER" id="PTHR12849:SF0">
    <property type="entry name" value="LARIAT DEBRANCHING ENZYME"/>
    <property type="match status" value="1"/>
</dbReference>
<evidence type="ECO:0000256" key="5">
    <source>
        <dbReference type="ARBA" id="ARBA00006045"/>
    </source>
</evidence>
<dbReference type="GO" id="GO:0046872">
    <property type="term" value="F:metal ion binding"/>
    <property type="evidence" value="ECO:0007669"/>
    <property type="project" value="UniProtKB-KW"/>
</dbReference>
<dbReference type="GO" id="GO:0005634">
    <property type="term" value="C:nucleus"/>
    <property type="evidence" value="ECO:0007669"/>
    <property type="project" value="UniProtKB-SubCell"/>
</dbReference>
<feature type="region of interest" description="Disordered" evidence="13">
    <location>
        <begin position="296"/>
        <end position="324"/>
    </location>
</feature>
<dbReference type="InterPro" id="IPR029052">
    <property type="entry name" value="Metallo-depent_PP-like"/>
</dbReference>
<dbReference type="FunFam" id="3.60.21.10:FF:000035">
    <property type="entry name" value="Lariat debranching enzyme"/>
    <property type="match status" value="1"/>
</dbReference>
<dbReference type="Pfam" id="PF05011">
    <property type="entry name" value="DBR1"/>
    <property type="match status" value="2"/>
</dbReference>
<comment type="cofactor">
    <cofactor evidence="3">
        <name>Fe(2+)</name>
        <dbReference type="ChEBI" id="CHEBI:29033"/>
    </cofactor>
</comment>
<evidence type="ECO:0000256" key="13">
    <source>
        <dbReference type="SAM" id="MobiDB-lite"/>
    </source>
</evidence>
<evidence type="ECO:0000256" key="8">
    <source>
        <dbReference type="ARBA" id="ARBA00022801"/>
    </source>
</evidence>
<keyword evidence="8" id="KW-0378">Hydrolase</keyword>
<proteinExistence type="inferred from homology"/>
<protein>
    <submittedName>
        <fullName evidence="15">Related to lariat-debranching enzyme</fullName>
    </submittedName>
</protein>
<dbReference type="CDD" id="cd00844">
    <property type="entry name" value="MPP_Dbr1_N"/>
    <property type="match status" value="1"/>
</dbReference>
<dbReference type="Gene3D" id="3.60.21.10">
    <property type="match status" value="1"/>
</dbReference>
<evidence type="ECO:0000259" key="14">
    <source>
        <dbReference type="SMART" id="SM01124"/>
    </source>
</evidence>
<keyword evidence="7" id="KW-0479">Metal-binding</keyword>
<feature type="domain" description="Lariat debranching enzyme C-terminal" evidence="14">
    <location>
        <begin position="320"/>
        <end position="536"/>
    </location>
</feature>
<feature type="compositionally biased region" description="Polar residues" evidence="13">
    <location>
        <begin position="306"/>
        <end position="324"/>
    </location>
</feature>
<dbReference type="InterPro" id="IPR007708">
    <property type="entry name" value="DBR1_C"/>
</dbReference>
<evidence type="ECO:0000256" key="12">
    <source>
        <dbReference type="ARBA" id="ARBA00023242"/>
    </source>
</evidence>
<reference evidence="15" key="1">
    <citation type="submission" date="2023-10" db="EMBL/GenBank/DDBJ databases">
        <authorList>
            <person name="Guldener U."/>
        </authorList>
    </citation>
    <scope>NUCLEOTIDE SEQUENCE</scope>
    <source>
        <strain evidence="15">Mp4</strain>
    </source>
</reference>
<keyword evidence="10" id="KW-0408">Iron</keyword>
<keyword evidence="11" id="KW-0464">Manganese</keyword>
<dbReference type="EMBL" id="OAPG01000002">
    <property type="protein sequence ID" value="SNX82391.1"/>
    <property type="molecule type" value="Genomic_DNA"/>
</dbReference>
<evidence type="ECO:0000256" key="11">
    <source>
        <dbReference type="ARBA" id="ARBA00023211"/>
    </source>
</evidence>
<dbReference type="InterPro" id="IPR041816">
    <property type="entry name" value="Dbr1_N"/>
</dbReference>
<sequence>MKLAIQGCSHGELDAIYSSLLRTERQQNISIDALLLCGDFQAVRNHSDLRALNVPPKYLRLGDFHAYYSGAKLAPILTLVIGGNHEASNYMHELYHGGWLAPNIYFIGAAGVVELNGLVVSGVSGIYNRHNYRKGRFEKLPYDANALRSCYHTREFDVVRLKAMKHTAKGKNKQVDVVMSHDWPNTIEQWGDTQGLIRKKPFFKDEIQTETLGSPPLMELMKELKPTFWFSAHLHVKFAAMYNHNSTASASASASASAAPAAATQVESNATKSAASASVHAHNVNPEAIDIDLDSEDDNHARKSPGPSQVASQESNPFGTVGTDTDTAPPIVTRFLALHKCLSATPFLQIIDHPSPYDLQLEERKAAKQYQQRIAPTLRFNKRWLAITRAYHPHFSLQFRQQELPDPTNIETVKRIQEQETLLEQNLASFRSLSTSNQSAVTSNIGKRKQDELEGSRIGTSEISVEDGGTNEIRDQDANNGVDDDDDVLSIYKVQRFVRTAPAPHEPNGLSTAPPAWYTNPQTEAFCALVGIENRINPRPSLDSDFASLLPVRPDACIPPTLRGSKTQMAREHQQSIGARQQVGLESDKVVSESAVDSNAVDPNALDIGMDEFDDDDASHCGKIEEGEEDGQEQGERMGQHHDDDGVLRLSDGEDELHARWKEGTG</sequence>
<feature type="region of interest" description="Disordered" evidence="13">
    <location>
        <begin position="462"/>
        <end position="485"/>
    </location>
</feature>